<accession>A0AAX4QHM3</accession>
<sequence>MLKVPVTWVRTPNTITCRIGDLLGGYVQKRATKAGKWSSHPFVSCEYVEAHDSAEEAIMRIHEEIKVHFAKISSEIECVFPDPATVAKSAIQNG</sequence>
<evidence type="ECO:0000313" key="1">
    <source>
        <dbReference type="EMBL" id="XAI95471.1"/>
    </source>
</evidence>
<name>A0AAX4QHM3_9CAUD</name>
<dbReference type="Proteomes" id="UP001459105">
    <property type="component" value="Segment"/>
</dbReference>
<protein>
    <submittedName>
        <fullName evidence="1">Uncharacterized protein</fullName>
    </submittedName>
</protein>
<organism evidence="1 2">
    <name type="scientific">Microcystis phage Mvi-JY20</name>
    <dbReference type="NCBI Taxonomy" id="3128146"/>
    <lineage>
        <taxon>Viruses</taxon>
        <taxon>Duplodnaviria</taxon>
        <taxon>Heunggongvirae</taxon>
        <taxon>Uroviricota</taxon>
        <taxon>Caudoviricetes</taxon>
    </lineage>
</organism>
<evidence type="ECO:0000313" key="2">
    <source>
        <dbReference type="Proteomes" id="UP001459105"/>
    </source>
</evidence>
<dbReference type="EMBL" id="PP438412">
    <property type="protein sequence ID" value="XAI95471.1"/>
    <property type="molecule type" value="Genomic_DNA"/>
</dbReference>
<proteinExistence type="predicted"/>
<reference evidence="1" key="1">
    <citation type="submission" date="2024-03" db="EMBL/GenBank/DDBJ databases">
        <authorList>
            <person name="Lin W."/>
            <person name="Li D."/>
            <person name="Tong Y."/>
        </authorList>
    </citation>
    <scope>NUCLEOTIDE SEQUENCE</scope>
</reference>